<keyword evidence="2" id="KW-1185">Reference proteome</keyword>
<sequence>MSAGSMTDIDIEIRCKHRPNQTASLFTFRRRSNCPDHAPTLSRRPCTQIPSPDPRDLQAVPPHLISPHLALSNLRRPRKTRPALIPVRTLAHHPLMDMAAHPKTPQLILCMAQSSASHTWVIIRVQFLFLTSRISPRPAVAVHHDAKRPTEHRYVWPPPDARTPNPAQSVHPIPPLCIRPVRLLLIEKHTSRRPRWHPACRTRAPRATRVYVCCLTDSPAARRRRGDLVPERAPRLDVGAAYGGERASCLAADSANGSAATDGRLSTVVVAGFHLSG</sequence>
<proteinExistence type="predicted"/>
<name>A0A0D2NKD1_HYPSF</name>
<dbReference type="EMBL" id="KN817610">
    <property type="protein sequence ID" value="KJA17046.1"/>
    <property type="molecule type" value="Genomic_DNA"/>
</dbReference>
<reference evidence="2" key="1">
    <citation type="submission" date="2014-04" db="EMBL/GenBank/DDBJ databases">
        <title>Evolutionary Origins and Diversification of the Mycorrhizal Mutualists.</title>
        <authorList>
            <consortium name="DOE Joint Genome Institute"/>
            <consortium name="Mycorrhizal Genomics Consortium"/>
            <person name="Kohler A."/>
            <person name="Kuo A."/>
            <person name="Nagy L.G."/>
            <person name="Floudas D."/>
            <person name="Copeland A."/>
            <person name="Barry K.W."/>
            <person name="Cichocki N."/>
            <person name="Veneault-Fourrey C."/>
            <person name="LaButti K."/>
            <person name="Lindquist E.A."/>
            <person name="Lipzen A."/>
            <person name="Lundell T."/>
            <person name="Morin E."/>
            <person name="Murat C."/>
            <person name="Riley R."/>
            <person name="Ohm R."/>
            <person name="Sun H."/>
            <person name="Tunlid A."/>
            <person name="Henrissat B."/>
            <person name="Grigoriev I.V."/>
            <person name="Hibbett D.S."/>
            <person name="Martin F."/>
        </authorList>
    </citation>
    <scope>NUCLEOTIDE SEQUENCE [LARGE SCALE GENOMIC DNA]</scope>
    <source>
        <strain evidence="2">FD-334 SS-4</strain>
    </source>
</reference>
<protein>
    <submittedName>
        <fullName evidence="1">Uncharacterized protein</fullName>
    </submittedName>
</protein>
<accession>A0A0D2NKD1</accession>
<organism evidence="1 2">
    <name type="scientific">Hypholoma sublateritium (strain FD-334 SS-4)</name>
    <dbReference type="NCBI Taxonomy" id="945553"/>
    <lineage>
        <taxon>Eukaryota</taxon>
        <taxon>Fungi</taxon>
        <taxon>Dikarya</taxon>
        <taxon>Basidiomycota</taxon>
        <taxon>Agaricomycotina</taxon>
        <taxon>Agaricomycetes</taxon>
        <taxon>Agaricomycetidae</taxon>
        <taxon>Agaricales</taxon>
        <taxon>Agaricineae</taxon>
        <taxon>Strophariaceae</taxon>
        <taxon>Hypholoma</taxon>
    </lineage>
</organism>
<dbReference type="AlphaFoldDB" id="A0A0D2NKD1"/>
<evidence type="ECO:0000313" key="1">
    <source>
        <dbReference type="EMBL" id="KJA17046.1"/>
    </source>
</evidence>
<gene>
    <name evidence="1" type="ORF">HYPSUDRAFT_219096</name>
</gene>
<evidence type="ECO:0000313" key="2">
    <source>
        <dbReference type="Proteomes" id="UP000054270"/>
    </source>
</evidence>
<dbReference type="Proteomes" id="UP000054270">
    <property type="component" value="Unassembled WGS sequence"/>
</dbReference>